<evidence type="ECO:0000256" key="5">
    <source>
        <dbReference type="ARBA" id="ARBA00022842"/>
    </source>
</evidence>
<dbReference type="OrthoDB" id="5976022at2759"/>
<dbReference type="SUPFAM" id="SSF52540">
    <property type="entry name" value="P-loop containing nucleoside triphosphate hydrolases"/>
    <property type="match status" value="1"/>
</dbReference>
<dbReference type="AlphaFoldDB" id="A0A6A6PY72"/>
<dbReference type="GO" id="GO:0007165">
    <property type="term" value="P:signal transduction"/>
    <property type="evidence" value="ECO:0007669"/>
    <property type="project" value="InterPro"/>
</dbReference>
<evidence type="ECO:0000256" key="10">
    <source>
        <dbReference type="ARBA" id="ARBA00037969"/>
    </source>
</evidence>
<sequence length="188" mass="21062">MPPQQKQRKMAIVGSRSVGKSSLTVQYVDNHFVDSYYPTVENTFSKMIRYKNQDYAVEIIDTAGQDEYTILNSKHFIGIHGYMIVYSVANKQSFEMVRIIRDKILNHLGTEGVPIMIVANKSDLRPEQRQVSAADGKKLADELGCGFVEASARFNENVSKAFEGMIVEIEKGQEAGQPKEGNSKCAMM</sequence>
<dbReference type="GeneID" id="54471897"/>
<evidence type="ECO:0000256" key="7">
    <source>
        <dbReference type="ARBA" id="ARBA00023136"/>
    </source>
</evidence>
<proteinExistence type="inferred from homology"/>
<dbReference type="GO" id="GO:0016020">
    <property type="term" value="C:membrane"/>
    <property type="evidence" value="ECO:0007669"/>
    <property type="project" value="InterPro"/>
</dbReference>
<keyword evidence="7" id="KW-0472">Membrane</keyword>
<comment type="catalytic activity">
    <reaction evidence="12">
        <text>GTP + H2O = GDP + phosphate + H(+)</text>
        <dbReference type="Rhea" id="RHEA:19669"/>
        <dbReference type="ChEBI" id="CHEBI:15377"/>
        <dbReference type="ChEBI" id="CHEBI:15378"/>
        <dbReference type="ChEBI" id="CHEBI:37565"/>
        <dbReference type="ChEBI" id="CHEBI:43474"/>
        <dbReference type="ChEBI" id="CHEBI:58189"/>
    </reaction>
    <physiologicalReaction direction="left-to-right" evidence="12">
        <dbReference type="Rhea" id="RHEA:19670"/>
    </physiologicalReaction>
</comment>
<keyword evidence="1" id="KW-0488">Methylation</keyword>
<dbReference type="SMART" id="SM00175">
    <property type="entry name" value="RAB"/>
    <property type="match status" value="1"/>
</dbReference>
<protein>
    <submittedName>
        <fullName evidence="13">Small GTPase superfamily</fullName>
    </submittedName>
</protein>
<comment type="similarity">
    <text evidence="10">Belongs to the small GTPase superfamily. Rheb family.</text>
</comment>
<gene>
    <name evidence="13" type="ORF">BDY17DRAFT_248265</name>
</gene>
<dbReference type="PROSITE" id="PS51420">
    <property type="entry name" value="RHO"/>
    <property type="match status" value="1"/>
</dbReference>
<evidence type="ECO:0000256" key="4">
    <source>
        <dbReference type="ARBA" id="ARBA00022801"/>
    </source>
</evidence>
<dbReference type="InterPro" id="IPR027417">
    <property type="entry name" value="P-loop_NTPase"/>
</dbReference>
<evidence type="ECO:0000256" key="6">
    <source>
        <dbReference type="ARBA" id="ARBA00023134"/>
    </source>
</evidence>
<dbReference type="FunFam" id="3.40.50.300:FF:000273">
    <property type="entry name" value="GTP-binding protein Rheb homolog"/>
    <property type="match status" value="1"/>
</dbReference>
<dbReference type="NCBIfam" id="TIGR00231">
    <property type="entry name" value="small_GTP"/>
    <property type="match status" value="1"/>
</dbReference>
<reference evidence="13" key="1">
    <citation type="journal article" date="2020" name="Stud. Mycol.">
        <title>101 Dothideomycetes genomes: a test case for predicting lifestyles and emergence of pathogens.</title>
        <authorList>
            <person name="Haridas S."/>
            <person name="Albert R."/>
            <person name="Binder M."/>
            <person name="Bloem J."/>
            <person name="Labutti K."/>
            <person name="Salamov A."/>
            <person name="Andreopoulos B."/>
            <person name="Baker S."/>
            <person name="Barry K."/>
            <person name="Bills G."/>
            <person name="Bluhm B."/>
            <person name="Cannon C."/>
            <person name="Castanera R."/>
            <person name="Culley D."/>
            <person name="Daum C."/>
            <person name="Ezra D."/>
            <person name="Gonzalez J."/>
            <person name="Henrissat B."/>
            <person name="Kuo A."/>
            <person name="Liang C."/>
            <person name="Lipzen A."/>
            <person name="Lutzoni F."/>
            <person name="Magnuson J."/>
            <person name="Mondo S."/>
            <person name="Nolan M."/>
            <person name="Ohm R."/>
            <person name="Pangilinan J."/>
            <person name="Park H.-J."/>
            <person name="Ramirez L."/>
            <person name="Alfaro M."/>
            <person name="Sun H."/>
            <person name="Tritt A."/>
            <person name="Yoshinaga Y."/>
            <person name="Zwiers L.-H."/>
            <person name="Turgeon B."/>
            <person name="Goodwin S."/>
            <person name="Spatafora J."/>
            <person name="Crous P."/>
            <person name="Grigoriev I."/>
        </authorList>
    </citation>
    <scope>NUCLEOTIDE SEQUENCE</scope>
    <source>
        <strain evidence="13">CBS 113389</strain>
    </source>
</reference>
<dbReference type="PROSITE" id="PS51421">
    <property type="entry name" value="RAS"/>
    <property type="match status" value="1"/>
</dbReference>
<keyword evidence="4" id="KW-0378">Hydrolase</keyword>
<evidence type="ECO:0000256" key="1">
    <source>
        <dbReference type="ARBA" id="ARBA00022481"/>
    </source>
</evidence>
<evidence type="ECO:0000313" key="14">
    <source>
        <dbReference type="Proteomes" id="UP000799767"/>
    </source>
</evidence>
<dbReference type="InterPro" id="IPR020849">
    <property type="entry name" value="Small_GTPase_Ras-type"/>
</dbReference>
<dbReference type="PANTHER" id="PTHR24070">
    <property type="entry name" value="RAS, DI-RAS, AND RHEB FAMILY MEMBERS OF SMALL GTPASE SUPERFAMILY"/>
    <property type="match status" value="1"/>
</dbReference>
<keyword evidence="2" id="KW-0479">Metal-binding</keyword>
<dbReference type="PROSITE" id="PS51419">
    <property type="entry name" value="RAB"/>
    <property type="match status" value="1"/>
</dbReference>
<evidence type="ECO:0000256" key="8">
    <source>
        <dbReference type="ARBA" id="ARBA00023288"/>
    </source>
</evidence>
<comment type="subcellular location">
    <subcellularLocation>
        <location evidence="11">Endomembrane system</location>
        <topology evidence="11">Lipid-anchor</topology>
        <orientation evidence="11">Cytoplasmic side</orientation>
    </subcellularLocation>
</comment>
<evidence type="ECO:0000256" key="9">
    <source>
        <dbReference type="ARBA" id="ARBA00023289"/>
    </source>
</evidence>
<organism evidence="13 14">
    <name type="scientific">Neohortaea acidophila</name>
    <dbReference type="NCBI Taxonomy" id="245834"/>
    <lineage>
        <taxon>Eukaryota</taxon>
        <taxon>Fungi</taxon>
        <taxon>Dikarya</taxon>
        <taxon>Ascomycota</taxon>
        <taxon>Pezizomycotina</taxon>
        <taxon>Dothideomycetes</taxon>
        <taxon>Dothideomycetidae</taxon>
        <taxon>Mycosphaerellales</taxon>
        <taxon>Teratosphaeriaceae</taxon>
        <taxon>Neohortaea</taxon>
    </lineage>
</organism>
<evidence type="ECO:0000256" key="12">
    <source>
        <dbReference type="ARBA" id="ARBA00049117"/>
    </source>
</evidence>
<keyword evidence="14" id="KW-1185">Reference proteome</keyword>
<evidence type="ECO:0000256" key="3">
    <source>
        <dbReference type="ARBA" id="ARBA00022741"/>
    </source>
</evidence>
<dbReference type="Gene3D" id="3.40.50.300">
    <property type="entry name" value="P-loop containing nucleotide triphosphate hydrolases"/>
    <property type="match status" value="1"/>
</dbReference>
<keyword evidence="9" id="KW-0636">Prenylation</keyword>
<dbReference type="InterPro" id="IPR005225">
    <property type="entry name" value="Small_GTP-bd"/>
</dbReference>
<dbReference type="InterPro" id="IPR001806">
    <property type="entry name" value="Small_GTPase"/>
</dbReference>
<dbReference type="GO" id="GO:0012505">
    <property type="term" value="C:endomembrane system"/>
    <property type="evidence" value="ECO:0007669"/>
    <property type="project" value="UniProtKB-SubCell"/>
</dbReference>
<dbReference type="GO" id="GO:0005525">
    <property type="term" value="F:GTP binding"/>
    <property type="evidence" value="ECO:0007669"/>
    <property type="project" value="UniProtKB-KW"/>
</dbReference>
<keyword evidence="3" id="KW-0547">Nucleotide-binding</keyword>
<dbReference type="Proteomes" id="UP000799767">
    <property type="component" value="Unassembled WGS sequence"/>
</dbReference>
<dbReference type="PRINTS" id="PR00449">
    <property type="entry name" value="RASTRNSFRMNG"/>
</dbReference>
<dbReference type="RefSeq" id="XP_033591263.1">
    <property type="nucleotide sequence ID" value="XM_033730895.1"/>
</dbReference>
<evidence type="ECO:0000256" key="11">
    <source>
        <dbReference type="ARBA" id="ARBA00046278"/>
    </source>
</evidence>
<name>A0A6A6PY72_9PEZI</name>
<evidence type="ECO:0000256" key="2">
    <source>
        <dbReference type="ARBA" id="ARBA00022723"/>
    </source>
</evidence>
<dbReference type="Pfam" id="PF00071">
    <property type="entry name" value="Ras"/>
    <property type="match status" value="1"/>
</dbReference>
<keyword evidence="6" id="KW-0342">GTP-binding</keyword>
<accession>A0A6A6PY72</accession>
<dbReference type="GO" id="GO:0003924">
    <property type="term" value="F:GTPase activity"/>
    <property type="evidence" value="ECO:0007669"/>
    <property type="project" value="InterPro"/>
</dbReference>
<dbReference type="GO" id="GO:0046872">
    <property type="term" value="F:metal ion binding"/>
    <property type="evidence" value="ECO:0007669"/>
    <property type="project" value="UniProtKB-KW"/>
</dbReference>
<evidence type="ECO:0000313" key="13">
    <source>
        <dbReference type="EMBL" id="KAF2484694.1"/>
    </source>
</evidence>
<dbReference type="SMART" id="SM00173">
    <property type="entry name" value="RAS"/>
    <property type="match status" value="1"/>
</dbReference>
<keyword evidence="8" id="KW-0449">Lipoprotein</keyword>
<keyword evidence="5" id="KW-0460">Magnesium</keyword>
<dbReference type="CDD" id="cd04137">
    <property type="entry name" value="RheB"/>
    <property type="match status" value="1"/>
</dbReference>
<dbReference type="SMART" id="SM00174">
    <property type="entry name" value="RHO"/>
    <property type="match status" value="1"/>
</dbReference>
<dbReference type="EMBL" id="MU001634">
    <property type="protein sequence ID" value="KAF2484694.1"/>
    <property type="molecule type" value="Genomic_DNA"/>
</dbReference>